<feature type="active site" description="Proton donor" evidence="3">
    <location>
        <position position="144"/>
    </location>
</feature>
<feature type="chain" id="PRO_5021753355" description="GH26 domain-containing protein" evidence="4">
    <location>
        <begin position="36"/>
        <end position="315"/>
    </location>
</feature>
<dbReference type="InterPro" id="IPR022790">
    <property type="entry name" value="GH26_dom"/>
</dbReference>
<feature type="domain" description="GH26" evidence="5">
    <location>
        <begin position="1"/>
        <end position="315"/>
    </location>
</feature>
<evidence type="ECO:0000256" key="3">
    <source>
        <dbReference type="PROSITE-ProRule" id="PRU01100"/>
    </source>
</evidence>
<keyword evidence="2 3" id="KW-0326">Glycosidase</keyword>
<feature type="signal peptide" evidence="4">
    <location>
        <begin position="1"/>
        <end position="35"/>
    </location>
</feature>
<dbReference type="OrthoDB" id="9816550at2"/>
<evidence type="ECO:0000256" key="2">
    <source>
        <dbReference type="ARBA" id="ARBA00023295"/>
    </source>
</evidence>
<name>A0A543AYK8_9ACTN</name>
<comment type="similarity">
    <text evidence="3">Belongs to the glycosyl hydrolase 26 family.</text>
</comment>
<gene>
    <name evidence="6" type="ORF">FB566_3228</name>
</gene>
<dbReference type="PROSITE" id="PS51764">
    <property type="entry name" value="GH26"/>
    <property type="match status" value="1"/>
</dbReference>
<dbReference type="RefSeq" id="WP_142040913.1">
    <property type="nucleotide sequence ID" value="NZ_JBHTGS010000001.1"/>
</dbReference>
<dbReference type="AlphaFoldDB" id="A0A543AYK8"/>
<feature type="active site" description="Nucleophile" evidence="3">
    <location>
        <position position="250"/>
    </location>
</feature>
<sequence>MTHHVVRSTRRRLGYAGAVVATAGLLATGSTFAFADTPDTQESAPQSTTLCGASFLIEPEYGDKTYQDAFNRLDKAYGLESVRVFYSGLPKDWPGRFDSGALTTTVSFKAAPRDIIAGKHDALLKKWFAGAPTDRDIYWSYYHEPEDNIAKGEFTAADYRAAWKHLVTLADTADNPRLSATLILMGWSLEPGSGRDWKDYFPGSDVIDVLAWDTYNDIHADPDSYLSPEELFGKSVAANKEVGLPFAIAETGSDLVPGDDGSGRAAWITEVADYLTDNDALWVQYFDVDFTDHGFTDFRIRDAAGQAAWRDFCSS</sequence>
<evidence type="ECO:0000313" key="6">
    <source>
        <dbReference type="EMBL" id="TQL77667.1"/>
    </source>
</evidence>
<reference evidence="6 7" key="1">
    <citation type="submission" date="2019-06" db="EMBL/GenBank/DDBJ databases">
        <title>Sequencing the genomes of 1000 actinobacteria strains.</title>
        <authorList>
            <person name="Klenk H.-P."/>
        </authorList>
    </citation>
    <scope>NUCLEOTIDE SEQUENCE [LARGE SCALE GENOMIC DNA]</scope>
    <source>
        <strain evidence="6 7">DSM 45928</strain>
    </source>
</reference>
<dbReference type="GO" id="GO:0004553">
    <property type="term" value="F:hydrolase activity, hydrolyzing O-glycosyl compounds"/>
    <property type="evidence" value="ECO:0007669"/>
    <property type="project" value="InterPro"/>
</dbReference>
<dbReference type="InterPro" id="IPR017853">
    <property type="entry name" value="GH"/>
</dbReference>
<dbReference type="EMBL" id="VFOW01000001">
    <property type="protein sequence ID" value="TQL77667.1"/>
    <property type="molecule type" value="Genomic_DNA"/>
</dbReference>
<dbReference type="InParanoid" id="A0A543AYK8"/>
<evidence type="ECO:0000256" key="4">
    <source>
        <dbReference type="SAM" id="SignalP"/>
    </source>
</evidence>
<dbReference type="SUPFAM" id="SSF51445">
    <property type="entry name" value="(Trans)glycosidases"/>
    <property type="match status" value="1"/>
</dbReference>
<dbReference type="Proteomes" id="UP000317043">
    <property type="component" value="Unassembled WGS sequence"/>
</dbReference>
<evidence type="ECO:0000259" key="5">
    <source>
        <dbReference type="PROSITE" id="PS51764"/>
    </source>
</evidence>
<comment type="caution">
    <text evidence="6">The sequence shown here is derived from an EMBL/GenBank/DDBJ whole genome shotgun (WGS) entry which is preliminary data.</text>
</comment>
<accession>A0A543AYK8</accession>
<evidence type="ECO:0000313" key="7">
    <source>
        <dbReference type="Proteomes" id="UP000317043"/>
    </source>
</evidence>
<protein>
    <recommendedName>
        <fullName evidence="5">GH26 domain-containing protein</fullName>
    </recommendedName>
</protein>
<keyword evidence="4" id="KW-0732">Signal</keyword>
<keyword evidence="1 3" id="KW-0378">Hydrolase</keyword>
<organism evidence="6 7">
    <name type="scientific">Stackebrandtia endophytica</name>
    <dbReference type="NCBI Taxonomy" id="1496996"/>
    <lineage>
        <taxon>Bacteria</taxon>
        <taxon>Bacillati</taxon>
        <taxon>Actinomycetota</taxon>
        <taxon>Actinomycetes</taxon>
        <taxon>Glycomycetales</taxon>
        <taxon>Glycomycetaceae</taxon>
        <taxon>Stackebrandtia</taxon>
    </lineage>
</organism>
<proteinExistence type="inferred from homology"/>
<keyword evidence="7" id="KW-1185">Reference proteome</keyword>
<evidence type="ECO:0000256" key="1">
    <source>
        <dbReference type="ARBA" id="ARBA00022801"/>
    </source>
</evidence>
<dbReference type="Gene3D" id="3.20.20.80">
    <property type="entry name" value="Glycosidases"/>
    <property type="match status" value="1"/>
</dbReference>